<keyword evidence="1" id="KW-0175">Coiled coil</keyword>
<dbReference type="OrthoDB" id="9809440at2"/>
<dbReference type="EMBL" id="CP008796">
    <property type="protein sequence ID" value="AIH03636.1"/>
    <property type="molecule type" value="Genomic_DNA"/>
</dbReference>
<dbReference type="PANTHER" id="PTHR40278:SF1">
    <property type="entry name" value="DNA UTILIZATION PROTEIN HOFN"/>
    <property type="match status" value="1"/>
</dbReference>
<dbReference type="PaxDb" id="289377-HL41_01695"/>
<reference evidence="3 4" key="1">
    <citation type="journal article" date="2015" name="Genome Announc.">
        <title>Genome Sequence of a Sulfate-Reducing Thermophilic Bacterium, Thermodesulfobacterium commune DSM 2178T (Phylum Thermodesulfobacteria).</title>
        <authorList>
            <person name="Bhatnagar S."/>
            <person name="Badger J.H."/>
            <person name="Madupu R."/>
            <person name="Khouri H.M."/>
            <person name="O'Connor E.M."/>
            <person name="Robb F.T."/>
            <person name="Ward N.L."/>
            <person name="Eisen J.A."/>
        </authorList>
    </citation>
    <scope>NUCLEOTIDE SEQUENCE [LARGE SCALE GENOMIC DNA]</scope>
    <source>
        <strain evidence="3 4">DSM 2178</strain>
    </source>
</reference>
<keyword evidence="2" id="KW-0812">Transmembrane</keyword>
<dbReference type="eggNOG" id="COG3166">
    <property type="taxonomic scope" value="Bacteria"/>
</dbReference>
<dbReference type="AlphaFoldDB" id="A0A075WS16"/>
<evidence type="ECO:0000313" key="3">
    <source>
        <dbReference type="EMBL" id="AIH03636.1"/>
    </source>
</evidence>
<sequence length="180" mass="21150">MIIKFNLLPKPKETVKEEIHKEPFRFYKLIIPLVIFVLSVMLSGVISLEKQKKDLIKEKTTKETKLKEYKMVAQKVEQLEKENEEVKRRIETILSLKKDREKVLKRLDVVLSNLGKNQVYFSLLKIGSNQTKIEGISTDMKEVGEYLKTLEEKKDIVRQVNITQVKKQDKLVEFQAEVVF</sequence>
<accession>A0A075WS16</accession>
<keyword evidence="2" id="KW-1133">Transmembrane helix</keyword>
<evidence type="ECO:0008006" key="5">
    <source>
        <dbReference type="Google" id="ProtNLM"/>
    </source>
</evidence>
<dbReference type="InterPro" id="IPR052534">
    <property type="entry name" value="Extracell_DNA_Util/SecSys_Comp"/>
</dbReference>
<organism evidence="3 4">
    <name type="scientific">Thermodesulfobacterium commune DSM 2178</name>
    <dbReference type="NCBI Taxonomy" id="289377"/>
    <lineage>
        <taxon>Bacteria</taxon>
        <taxon>Pseudomonadati</taxon>
        <taxon>Thermodesulfobacteriota</taxon>
        <taxon>Thermodesulfobacteria</taxon>
        <taxon>Thermodesulfobacteriales</taxon>
        <taxon>Thermodesulfobacteriaceae</taxon>
        <taxon>Thermodesulfobacterium</taxon>
    </lineage>
</organism>
<dbReference type="Proteomes" id="UP000028481">
    <property type="component" value="Chromosome"/>
</dbReference>
<keyword evidence="2" id="KW-0472">Membrane</keyword>
<dbReference type="HOGENOM" id="CLU_1495510_0_0_0"/>
<evidence type="ECO:0000256" key="1">
    <source>
        <dbReference type="SAM" id="Coils"/>
    </source>
</evidence>
<feature type="transmembrane region" description="Helical" evidence="2">
    <location>
        <begin position="29"/>
        <end position="48"/>
    </location>
</feature>
<dbReference type="PANTHER" id="PTHR40278">
    <property type="entry name" value="DNA UTILIZATION PROTEIN HOFN"/>
    <property type="match status" value="1"/>
</dbReference>
<evidence type="ECO:0000313" key="4">
    <source>
        <dbReference type="Proteomes" id="UP000028481"/>
    </source>
</evidence>
<name>A0A075WS16_9BACT</name>
<protein>
    <recommendedName>
        <fullName evidence="5">Fimbrial assembly protein</fullName>
    </recommendedName>
</protein>
<dbReference type="STRING" id="289377.HL41_01695"/>
<dbReference type="KEGG" id="tcm:HL41_01695"/>
<dbReference type="RefSeq" id="WP_038060050.1">
    <property type="nucleotide sequence ID" value="NZ_CP008796.1"/>
</dbReference>
<proteinExistence type="predicted"/>
<feature type="coiled-coil region" evidence="1">
    <location>
        <begin position="62"/>
        <end position="96"/>
    </location>
</feature>
<dbReference type="InterPro" id="IPR007813">
    <property type="entry name" value="PilN"/>
</dbReference>
<dbReference type="Pfam" id="PF05137">
    <property type="entry name" value="PilN"/>
    <property type="match status" value="1"/>
</dbReference>
<gene>
    <name evidence="3" type="ORF">HL41_01695</name>
</gene>
<keyword evidence="4" id="KW-1185">Reference proteome</keyword>
<evidence type="ECO:0000256" key="2">
    <source>
        <dbReference type="SAM" id="Phobius"/>
    </source>
</evidence>